<sequence length="154" mass="17189">MYESDDVRIRRAPARRRDATAGEKARLLRDTLVTGGLADHHYACGHLMTTCAPAPGVSDIWEARECPECSNRGPHDLRGDARRIAWAGPVRDRVLAELELALERAEPAAEAAIGRAIRLALRRTDAEWWIEHRSDALALLEAEVMREAGRWMSA</sequence>
<protein>
    <submittedName>
        <fullName evidence="1">Uncharacterized protein</fullName>
    </submittedName>
</protein>
<reference evidence="1 2" key="1">
    <citation type="journal article" date="2017" name="BMC Genomics">
        <title>Comparative genomic and phylogenomic analyses of the Bifidobacteriaceae family.</title>
        <authorList>
            <person name="Lugli G.A."/>
            <person name="Milani C."/>
            <person name="Turroni F."/>
            <person name="Duranti S."/>
            <person name="Mancabelli L."/>
            <person name="Mangifesta M."/>
            <person name="Ferrario C."/>
            <person name="Modesto M."/>
            <person name="Mattarelli P."/>
            <person name="Jiri K."/>
            <person name="van Sinderen D."/>
            <person name="Ventura M."/>
        </authorList>
    </citation>
    <scope>NUCLEOTIDE SEQUENCE [LARGE SCALE GENOMIC DNA]</scope>
    <source>
        <strain evidence="1 2">DSM 28807</strain>
    </source>
</reference>
<comment type="caution">
    <text evidence="1">The sequence shown here is derived from an EMBL/GenBank/DDBJ whole genome shotgun (WGS) entry which is preliminary data.</text>
</comment>
<dbReference type="OrthoDB" id="3232706at2"/>
<accession>A0A261FJC0</accession>
<dbReference type="Proteomes" id="UP000216352">
    <property type="component" value="Unassembled WGS sequence"/>
</dbReference>
<gene>
    <name evidence="1" type="ORF">BLEM_2292</name>
</gene>
<organism evidence="1 2">
    <name type="scientific">Bifidobacterium lemurum</name>
    <dbReference type="NCBI Taxonomy" id="1603886"/>
    <lineage>
        <taxon>Bacteria</taxon>
        <taxon>Bacillati</taxon>
        <taxon>Actinomycetota</taxon>
        <taxon>Actinomycetes</taxon>
        <taxon>Bifidobacteriales</taxon>
        <taxon>Bifidobacteriaceae</taxon>
        <taxon>Bifidobacterium</taxon>
    </lineage>
</organism>
<evidence type="ECO:0000313" key="2">
    <source>
        <dbReference type="Proteomes" id="UP000216352"/>
    </source>
</evidence>
<evidence type="ECO:0000313" key="1">
    <source>
        <dbReference type="EMBL" id="OZG59257.1"/>
    </source>
</evidence>
<name>A0A261FJC0_9BIFI</name>
<keyword evidence="2" id="KW-1185">Reference proteome</keyword>
<dbReference type="RefSeq" id="WP_072726218.1">
    <property type="nucleotide sequence ID" value="NZ_BDIS01000019.1"/>
</dbReference>
<proteinExistence type="predicted"/>
<dbReference type="AlphaFoldDB" id="A0A261FJC0"/>
<dbReference type="EMBL" id="MWWX01000024">
    <property type="protein sequence ID" value="OZG59257.1"/>
    <property type="molecule type" value="Genomic_DNA"/>
</dbReference>